<dbReference type="Proteomes" id="UP000269289">
    <property type="component" value="Unassembled WGS sequence"/>
</dbReference>
<dbReference type="EMBL" id="RFFI01000024">
    <property type="protein sequence ID" value="RMI13005.1"/>
    <property type="molecule type" value="Genomic_DNA"/>
</dbReference>
<evidence type="ECO:0000313" key="2">
    <source>
        <dbReference type="Proteomes" id="UP000269289"/>
    </source>
</evidence>
<proteinExistence type="predicted"/>
<comment type="caution">
    <text evidence="1">The sequence shown here is derived from an EMBL/GenBank/DDBJ whole genome shotgun (WGS) entry which is preliminary data.</text>
</comment>
<organism evidence="1 2">
    <name type="scientific">Cellulomonas triticagri</name>
    <dbReference type="NCBI Taxonomy" id="2483352"/>
    <lineage>
        <taxon>Bacteria</taxon>
        <taxon>Bacillati</taxon>
        <taxon>Actinomycetota</taxon>
        <taxon>Actinomycetes</taxon>
        <taxon>Micrococcales</taxon>
        <taxon>Cellulomonadaceae</taxon>
        <taxon>Cellulomonas</taxon>
    </lineage>
</organism>
<gene>
    <name evidence="1" type="ORF">EBM89_06270</name>
</gene>
<name>A0A3M2JQJ2_9CELL</name>
<dbReference type="AlphaFoldDB" id="A0A3M2JQJ2"/>
<protein>
    <submittedName>
        <fullName evidence="1">Uncharacterized protein</fullName>
    </submittedName>
</protein>
<reference evidence="1 2" key="1">
    <citation type="submission" date="2018-10" db="EMBL/GenBank/DDBJ databases">
        <title>Isolation, diversity and antifungal activity of actinobacteria from wheat.</title>
        <authorList>
            <person name="Han C."/>
        </authorList>
    </citation>
    <scope>NUCLEOTIDE SEQUENCE [LARGE SCALE GENOMIC DNA]</scope>
    <source>
        <strain evidence="1 2">NEAU-YY56</strain>
    </source>
</reference>
<dbReference type="RefSeq" id="WP_122148596.1">
    <property type="nucleotide sequence ID" value="NZ_RFFI01000024.1"/>
</dbReference>
<evidence type="ECO:0000313" key="1">
    <source>
        <dbReference type="EMBL" id="RMI13005.1"/>
    </source>
</evidence>
<keyword evidence="2" id="KW-1185">Reference proteome</keyword>
<dbReference type="OrthoDB" id="4745728at2"/>
<sequence>MSSTDRREAFERAWKASSGSAKMDRYRRQGFMAIASDDPELADVADRLSAGGRAQLELHIDEPSSADHEVRAGVLGAFMSRATRAVNELTKAQLGRDRWRQGLRVLAPALGSVQITFVEPPPRDSTGGQLGVGHVPAPEAEAMRQLTALLILAEADDEALDATVYRLRGPARRAVRLMSETVVDASWTVEGELRLLHRDPVRFAITTEGVSRLARASKETEDEPVRADLAGQVDGWTWSTSSMRFLPDSGRAFDVAVPPELEDLAARANAGRERVHVRLSGVRVHPAGDSATVRTSYWLDALEVDAQLDTGL</sequence>
<accession>A0A3M2JQJ2</accession>